<feature type="compositionally biased region" description="Polar residues" evidence="1">
    <location>
        <begin position="428"/>
        <end position="439"/>
    </location>
</feature>
<feature type="domain" description="CRAL-TRIO" evidence="2">
    <location>
        <begin position="102"/>
        <end position="295"/>
    </location>
</feature>
<dbReference type="SMART" id="SM01100">
    <property type="entry name" value="CRAL_TRIO_N"/>
    <property type="match status" value="1"/>
</dbReference>
<feature type="region of interest" description="Disordered" evidence="1">
    <location>
        <begin position="428"/>
        <end position="451"/>
    </location>
</feature>
<accession>A0A8H7TJ28</accession>
<comment type="caution">
    <text evidence="3">The sequence shown here is derived from an EMBL/GenBank/DDBJ whole genome shotgun (WGS) entry which is preliminary data.</text>
</comment>
<dbReference type="InterPro" id="IPR001251">
    <property type="entry name" value="CRAL-TRIO_dom"/>
</dbReference>
<dbReference type="InterPro" id="IPR036865">
    <property type="entry name" value="CRAL-TRIO_dom_sf"/>
</dbReference>
<protein>
    <recommendedName>
        <fullName evidence="2">CRAL-TRIO domain-containing protein</fullName>
    </recommendedName>
</protein>
<dbReference type="AlphaFoldDB" id="A0A8H7TJ28"/>
<dbReference type="OrthoDB" id="30289at2759"/>
<dbReference type="Gene3D" id="3.40.525.10">
    <property type="entry name" value="CRAL-TRIO lipid binding domain"/>
    <property type="match status" value="1"/>
</dbReference>
<dbReference type="CDD" id="cd00170">
    <property type="entry name" value="SEC14"/>
    <property type="match status" value="1"/>
</dbReference>
<dbReference type="SUPFAM" id="SSF52087">
    <property type="entry name" value="CRAL/TRIO domain"/>
    <property type="match status" value="1"/>
</dbReference>
<dbReference type="Pfam" id="PF00650">
    <property type="entry name" value="CRAL_TRIO"/>
    <property type="match status" value="1"/>
</dbReference>
<dbReference type="SMART" id="SM00516">
    <property type="entry name" value="SEC14"/>
    <property type="match status" value="1"/>
</dbReference>
<feature type="compositionally biased region" description="Polar residues" evidence="1">
    <location>
        <begin position="492"/>
        <end position="513"/>
    </location>
</feature>
<dbReference type="SUPFAM" id="SSF46938">
    <property type="entry name" value="CRAL/TRIO N-terminal domain"/>
    <property type="match status" value="1"/>
</dbReference>
<dbReference type="EMBL" id="JAFJYH010000091">
    <property type="protein sequence ID" value="KAG4420080.1"/>
    <property type="molecule type" value="Genomic_DNA"/>
</dbReference>
<dbReference type="PANTHER" id="PTHR45657:SF3">
    <property type="entry name" value="TRANSPORTER, PUTATIVE (AFU_ORTHOLOGUE AFUA_5G09260)-RELATED"/>
    <property type="match status" value="1"/>
</dbReference>
<dbReference type="InterPro" id="IPR011074">
    <property type="entry name" value="CRAL/TRIO_N_dom"/>
</dbReference>
<dbReference type="Pfam" id="PF03765">
    <property type="entry name" value="CRAL_TRIO_N"/>
    <property type="match status" value="1"/>
</dbReference>
<evidence type="ECO:0000259" key="2">
    <source>
        <dbReference type="PROSITE" id="PS50191"/>
    </source>
</evidence>
<sequence length="513" mass="56977">MSTAGPAHRVQSAVVEYGYPQGHLGHLSDEEEAAFKNFKILCEEKGYYKPGEGGTHDDATLLRFLRARRFAVADAFKQFQDTEDWRKANQLDTLYETIDLEQYEETRRLYPQWTGRRDRRGIPVYVYEVKHLNAKTMSAYEKSAKETHSKATTDGKTPAKLLRLFALYENLIRFVMPLCTALTDREHPRTPITQSNNIVDISGVGLKQFWNLRGHMQDASTLATAHYPETLDRIFIIGAPAFFPTVWGWIKKWFDPITTSKIFILSHSDMQKTLESFIDPVNIPKKYGGQLDFTFGDLPVFDPAITKIVKWEGENKDFPHGPMYWRNTQGERVEGKLGEETREMTALAVGSVGGKQRDESVCTVTRTLGVDQDVDGLTNGHVTAGTTAALLEKARTATENEDQNQNQNQSLNQDPAAAARPNTLLVPTKSQLEAPTVPTTPAHELQEGELVPTTRPEPQRFVTADEGISALAGKVEGVELSEKSGNVVGNGIATNGNGPHSTSTASKLDPNVS</sequence>
<dbReference type="PANTHER" id="PTHR45657">
    <property type="entry name" value="CRAL-TRIO DOMAIN-CONTAINING PROTEIN YKL091C-RELATED"/>
    <property type="match status" value="1"/>
</dbReference>
<gene>
    <name evidence="3" type="ORF">IFR04_006739</name>
</gene>
<dbReference type="Proteomes" id="UP000664132">
    <property type="component" value="Unassembled WGS sequence"/>
</dbReference>
<name>A0A8H7TJ28_9HELO</name>
<organism evidence="3 4">
    <name type="scientific">Cadophora malorum</name>
    <dbReference type="NCBI Taxonomy" id="108018"/>
    <lineage>
        <taxon>Eukaryota</taxon>
        <taxon>Fungi</taxon>
        <taxon>Dikarya</taxon>
        <taxon>Ascomycota</taxon>
        <taxon>Pezizomycotina</taxon>
        <taxon>Leotiomycetes</taxon>
        <taxon>Helotiales</taxon>
        <taxon>Ploettnerulaceae</taxon>
        <taxon>Cadophora</taxon>
    </lineage>
</organism>
<evidence type="ECO:0000313" key="4">
    <source>
        <dbReference type="Proteomes" id="UP000664132"/>
    </source>
</evidence>
<keyword evidence="4" id="KW-1185">Reference proteome</keyword>
<dbReference type="PROSITE" id="PS50191">
    <property type="entry name" value="CRAL_TRIO"/>
    <property type="match status" value="1"/>
</dbReference>
<feature type="region of interest" description="Disordered" evidence="1">
    <location>
        <begin position="489"/>
        <end position="513"/>
    </location>
</feature>
<evidence type="ECO:0000256" key="1">
    <source>
        <dbReference type="SAM" id="MobiDB-lite"/>
    </source>
</evidence>
<dbReference type="InterPro" id="IPR051026">
    <property type="entry name" value="PI/PC_transfer"/>
</dbReference>
<proteinExistence type="predicted"/>
<evidence type="ECO:0000313" key="3">
    <source>
        <dbReference type="EMBL" id="KAG4420080.1"/>
    </source>
</evidence>
<dbReference type="Gene3D" id="1.10.8.20">
    <property type="entry name" value="N-terminal domain of phosphatidylinositol transfer protein sec14p"/>
    <property type="match status" value="1"/>
</dbReference>
<reference evidence="3" key="1">
    <citation type="submission" date="2021-02" db="EMBL/GenBank/DDBJ databases">
        <title>Genome sequence Cadophora malorum strain M34.</title>
        <authorList>
            <person name="Stefanovic E."/>
            <person name="Vu D."/>
            <person name="Scully C."/>
            <person name="Dijksterhuis J."/>
            <person name="Roader J."/>
            <person name="Houbraken J."/>
        </authorList>
    </citation>
    <scope>NUCLEOTIDE SEQUENCE</scope>
    <source>
        <strain evidence="3">M34</strain>
    </source>
</reference>
<dbReference type="InterPro" id="IPR036273">
    <property type="entry name" value="CRAL/TRIO_N_dom_sf"/>
</dbReference>